<protein>
    <submittedName>
        <fullName evidence="1">Uncharacterized protein</fullName>
    </submittedName>
</protein>
<comment type="caution">
    <text evidence="1">The sequence shown here is derived from an EMBL/GenBank/DDBJ whole genome shotgun (WGS) entry which is preliminary data.</text>
</comment>
<keyword evidence="2" id="KW-1185">Reference proteome</keyword>
<proteinExistence type="predicted"/>
<dbReference type="EMBL" id="JACIJK010000002">
    <property type="protein sequence ID" value="MBB5714143.1"/>
    <property type="molecule type" value="Genomic_DNA"/>
</dbReference>
<name>A0A7W9EV56_9SPHN</name>
<organism evidence="1 2">
    <name type="scientific">Sphingomonas aerophila</name>
    <dbReference type="NCBI Taxonomy" id="1344948"/>
    <lineage>
        <taxon>Bacteria</taxon>
        <taxon>Pseudomonadati</taxon>
        <taxon>Pseudomonadota</taxon>
        <taxon>Alphaproteobacteria</taxon>
        <taxon>Sphingomonadales</taxon>
        <taxon>Sphingomonadaceae</taxon>
        <taxon>Sphingomonas</taxon>
    </lineage>
</organism>
<reference evidence="1 2" key="1">
    <citation type="submission" date="2020-08" db="EMBL/GenBank/DDBJ databases">
        <title>Genomic Encyclopedia of Type Strains, Phase IV (KMG-IV): sequencing the most valuable type-strain genomes for metagenomic binning, comparative biology and taxonomic classification.</title>
        <authorList>
            <person name="Goeker M."/>
        </authorList>
    </citation>
    <scope>NUCLEOTIDE SEQUENCE [LARGE SCALE GENOMIC DNA]</scope>
    <source>
        <strain evidence="1 2">DSM 100044</strain>
    </source>
</reference>
<evidence type="ECO:0000313" key="1">
    <source>
        <dbReference type="EMBL" id="MBB5714143.1"/>
    </source>
</evidence>
<dbReference type="AlphaFoldDB" id="A0A7W9EV56"/>
<gene>
    <name evidence="1" type="ORF">FHS94_000966</name>
</gene>
<accession>A0A7W9EV56</accession>
<evidence type="ECO:0000313" key="2">
    <source>
        <dbReference type="Proteomes" id="UP000546200"/>
    </source>
</evidence>
<dbReference type="Proteomes" id="UP000546200">
    <property type="component" value="Unassembled WGS sequence"/>
</dbReference>
<sequence length="127" mass="13722">MERWIVQPLNFAPQIGNEPPGAGTRFRPPEDHAPVAELRRIDFAIGHDVDRVMTGISADPLHGLAKDRLRTLDSLKKADAVIDEQASDSVMAVISSCLEFNVGEGLLAKALGRPAKIDDLVSATDHS</sequence>